<dbReference type="SUPFAM" id="SSF117281">
    <property type="entry name" value="Kelch motif"/>
    <property type="match status" value="1"/>
</dbReference>
<sequence>MQILQWLFKNANETNFNTNSSKKQVVTDEEVKSQGIVLFAISRKKRNRAGKSANSCCCNILNLFNTLRRKDIAKDYFYSTIRLKRLESSRRKQQFVDCMKMKKQSLTRGLSFRRKSDSATAKVLPVSDGHKEQNFSADKKEKANGDKIKTVSKMKELIRWAAAAKSQKGGKYFGQKVLHLRDRSDLKAVPDDDDQLSYDSPKISFRWDVDQNYSAISVTKNHQSIKNSPLNTMVHIDQCLAATRKGNWVTTDSEYLTEKILSYLPIRSIIVASSVCKIWNSIITSSSFTTKISATKKQPWLFLCGQNSIFYNNNQPFAYDPDANEWISLPTSTLLSQDFFIGSNGFFFATTSENFSFKPIFNGIWVQTSPLRFSRCNPLVGVYNEGLNPRFIVVGGVRFVGGLVDVEDRLAVEIYNPNLDYWELCPPLPADFRSGNSSQWLCSALLRDKFYYVFGIYSCFITCFNLDEHLWSEVQTLRPPGILFSFLVTCQDCLVLGGLCNSPNGPNFVLWKVDEKTMEFSELATMPQALMYCLFDSDEDDKFASLKCVGLGNLVYVYNEEHLKNYPACVCEFSNDFGMCSWRKLPNLPPNASKFHRVISFCSNVSLDSILVGARI</sequence>
<dbReference type="InterPro" id="IPR001810">
    <property type="entry name" value="F-box_dom"/>
</dbReference>
<dbReference type="ExpressionAtlas" id="M1BS62">
    <property type="expression patterns" value="baseline"/>
</dbReference>
<reference evidence="3" key="1">
    <citation type="journal article" date="2011" name="Nature">
        <title>Genome sequence and analysis of the tuber crop potato.</title>
        <authorList>
            <consortium name="The Potato Genome Sequencing Consortium"/>
        </authorList>
    </citation>
    <scope>NUCLEOTIDE SEQUENCE [LARGE SCALE GENOMIC DNA]</scope>
    <source>
        <strain evidence="3">cv. DM1-3 516 R44</strain>
    </source>
</reference>
<reference evidence="2" key="2">
    <citation type="submission" date="2015-06" db="UniProtKB">
        <authorList>
            <consortium name="EnsemblPlants"/>
        </authorList>
    </citation>
    <scope>IDENTIFICATION</scope>
    <source>
        <strain evidence="2">DM1-3 516 R44</strain>
    </source>
</reference>
<feature type="domain" description="F-box" evidence="1">
    <location>
        <begin position="254"/>
        <end position="292"/>
    </location>
</feature>
<protein>
    <submittedName>
        <fullName evidence="2">F-box/kelch-repeat protein</fullName>
    </submittedName>
</protein>
<organism evidence="2 3">
    <name type="scientific">Solanum tuberosum</name>
    <name type="common">Potato</name>
    <dbReference type="NCBI Taxonomy" id="4113"/>
    <lineage>
        <taxon>Eukaryota</taxon>
        <taxon>Viridiplantae</taxon>
        <taxon>Streptophyta</taxon>
        <taxon>Embryophyta</taxon>
        <taxon>Tracheophyta</taxon>
        <taxon>Spermatophyta</taxon>
        <taxon>Magnoliopsida</taxon>
        <taxon>eudicotyledons</taxon>
        <taxon>Gunneridae</taxon>
        <taxon>Pentapetalae</taxon>
        <taxon>asterids</taxon>
        <taxon>lamiids</taxon>
        <taxon>Solanales</taxon>
        <taxon>Solanaceae</taxon>
        <taxon>Solanoideae</taxon>
        <taxon>Solaneae</taxon>
        <taxon>Solanum</taxon>
    </lineage>
</organism>
<dbReference type="eggNOG" id="ENOG502QRGX">
    <property type="taxonomic scope" value="Eukaryota"/>
</dbReference>
<dbReference type="GO" id="GO:0031146">
    <property type="term" value="P:SCF-dependent proteasomal ubiquitin-dependent protein catabolic process"/>
    <property type="evidence" value="ECO:0000318"/>
    <property type="project" value="GO_Central"/>
</dbReference>
<dbReference type="FunCoup" id="M1BS62">
    <property type="interactions" value="138"/>
</dbReference>
<proteinExistence type="predicted"/>
<dbReference type="Gene3D" id="2.120.10.80">
    <property type="entry name" value="Kelch-type beta propeller"/>
    <property type="match status" value="1"/>
</dbReference>
<dbReference type="Pfam" id="PF00646">
    <property type="entry name" value="F-box"/>
    <property type="match status" value="1"/>
</dbReference>
<dbReference type="SUPFAM" id="SSF81383">
    <property type="entry name" value="F-box domain"/>
    <property type="match status" value="1"/>
</dbReference>
<dbReference type="STRING" id="4113.M1BS62"/>
<evidence type="ECO:0000313" key="2">
    <source>
        <dbReference type="EnsemblPlants" id="PGSC0003DMT400051749"/>
    </source>
</evidence>
<accession>M1BS62</accession>
<dbReference type="InterPro" id="IPR015915">
    <property type="entry name" value="Kelch-typ_b-propeller"/>
</dbReference>
<dbReference type="HOGENOM" id="CLU_443733_0_0_1"/>
<dbReference type="PaxDb" id="4113-PGSC0003DMT400051749"/>
<dbReference type="OrthoDB" id="1882349at2759"/>
<keyword evidence="3" id="KW-1185">Reference proteome</keyword>
<dbReference type="InterPro" id="IPR036047">
    <property type="entry name" value="F-box-like_dom_sf"/>
</dbReference>
<dbReference type="Proteomes" id="UP000011115">
    <property type="component" value="Unassembled WGS sequence"/>
</dbReference>
<dbReference type="AlphaFoldDB" id="M1BS62"/>
<dbReference type="InParanoid" id="M1BS62"/>
<dbReference type="PANTHER" id="PTHR36038">
    <property type="entry name" value="OS06G0102750 PROTEIN"/>
    <property type="match status" value="1"/>
</dbReference>
<gene>
    <name evidence="2" type="primary">LOC102603296</name>
</gene>
<dbReference type="GO" id="GO:0004842">
    <property type="term" value="F:ubiquitin-protein transferase activity"/>
    <property type="evidence" value="ECO:0000318"/>
    <property type="project" value="GO_Central"/>
</dbReference>
<name>M1BS62_SOLTU</name>
<dbReference type="PANTHER" id="PTHR36038:SF3">
    <property type="entry name" value="OVATE FAMILY PROTEIN"/>
    <property type="match status" value="1"/>
</dbReference>
<dbReference type="EnsemblPlants" id="PGSC0003DMT400051749">
    <property type="protein sequence ID" value="PGSC0003DMT400051749"/>
    <property type="gene ID" value="PGSC0003DMG400020089"/>
</dbReference>
<dbReference type="Gramene" id="PGSC0003DMT400051749">
    <property type="protein sequence ID" value="PGSC0003DMT400051749"/>
    <property type="gene ID" value="PGSC0003DMG400020089"/>
</dbReference>
<dbReference type="SMART" id="SM00256">
    <property type="entry name" value="FBOX"/>
    <property type="match status" value="1"/>
</dbReference>
<evidence type="ECO:0000259" key="1">
    <source>
        <dbReference type="SMART" id="SM00256"/>
    </source>
</evidence>
<dbReference type="Gene3D" id="1.20.1280.50">
    <property type="match status" value="1"/>
</dbReference>
<evidence type="ECO:0000313" key="3">
    <source>
        <dbReference type="Proteomes" id="UP000011115"/>
    </source>
</evidence>